<evidence type="ECO:0008006" key="3">
    <source>
        <dbReference type="Google" id="ProtNLM"/>
    </source>
</evidence>
<dbReference type="EMBL" id="WIXP02000016">
    <property type="protein sequence ID" value="KAF6198652.1"/>
    <property type="molecule type" value="Genomic_DNA"/>
</dbReference>
<organism evidence="1 2">
    <name type="scientific">Apolygus lucorum</name>
    <name type="common">Small green plant bug</name>
    <name type="synonym">Lygocoris lucorum</name>
    <dbReference type="NCBI Taxonomy" id="248454"/>
    <lineage>
        <taxon>Eukaryota</taxon>
        <taxon>Metazoa</taxon>
        <taxon>Ecdysozoa</taxon>
        <taxon>Arthropoda</taxon>
        <taxon>Hexapoda</taxon>
        <taxon>Insecta</taxon>
        <taxon>Pterygota</taxon>
        <taxon>Neoptera</taxon>
        <taxon>Paraneoptera</taxon>
        <taxon>Hemiptera</taxon>
        <taxon>Heteroptera</taxon>
        <taxon>Panheteroptera</taxon>
        <taxon>Cimicomorpha</taxon>
        <taxon>Miridae</taxon>
        <taxon>Mirini</taxon>
        <taxon>Apolygus</taxon>
    </lineage>
</organism>
<dbReference type="AlphaFoldDB" id="A0A6A4ITR8"/>
<keyword evidence="2" id="KW-1185">Reference proteome</keyword>
<evidence type="ECO:0000313" key="2">
    <source>
        <dbReference type="Proteomes" id="UP000466442"/>
    </source>
</evidence>
<evidence type="ECO:0000313" key="1">
    <source>
        <dbReference type="EMBL" id="KAF6198652.1"/>
    </source>
</evidence>
<protein>
    <recommendedName>
        <fullName evidence="3">MARVEL domain-containing protein</fullName>
    </recommendedName>
</protein>
<comment type="caution">
    <text evidence="1">The sequence shown here is derived from an EMBL/GenBank/DDBJ whole genome shotgun (WGS) entry which is preliminary data.</text>
</comment>
<proteinExistence type="predicted"/>
<accession>A0A6A4ITR8</accession>
<reference evidence="1" key="1">
    <citation type="journal article" date="2021" name="Mol. Ecol. Resour.">
        <title>Apolygus lucorum genome provides insights into omnivorousness and mesophyll feeding.</title>
        <authorList>
            <person name="Liu Y."/>
            <person name="Liu H."/>
            <person name="Wang H."/>
            <person name="Huang T."/>
            <person name="Liu B."/>
            <person name="Yang B."/>
            <person name="Yin L."/>
            <person name="Li B."/>
            <person name="Zhang Y."/>
            <person name="Zhang S."/>
            <person name="Jiang F."/>
            <person name="Zhang X."/>
            <person name="Ren Y."/>
            <person name="Wang B."/>
            <person name="Wang S."/>
            <person name="Lu Y."/>
            <person name="Wu K."/>
            <person name="Fan W."/>
            <person name="Wang G."/>
        </authorList>
    </citation>
    <scope>NUCLEOTIDE SEQUENCE</scope>
    <source>
        <strain evidence="1">12Hb</strain>
    </source>
</reference>
<dbReference type="OrthoDB" id="6349206at2759"/>
<name>A0A6A4ITR8_APOLU</name>
<dbReference type="Proteomes" id="UP000466442">
    <property type="component" value="Linkage Group LG16"/>
</dbReference>
<sequence>MSEPAESITKILALSVGGACFILMVFFSPSLNVSAARFLVYPIFTGFVVLYIAFAISVFLGRDSDVELNSVWALYGVAAYIAVGTVCILMFKNADTTEAILGVIAGSISYLMAAVLVVDVVVLQNE</sequence>
<gene>
    <name evidence="1" type="ORF">GE061_008404</name>
</gene>